<accession>A0A2T7UTI4</accession>
<keyword evidence="4" id="KW-1185">Reference proteome</keyword>
<dbReference type="GO" id="GO:0005835">
    <property type="term" value="C:fatty acid synthase complex"/>
    <property type="evidence" value="ECO:0007669"/>
    <property type="project" value="InterPro"/>
</dbReference>
<reference evidence="3 4" key="1">
    <citation type="journal article" date="2011" name="Syst. Appl. Microbiol.">
        <title>Defluviimonas denitrificans gen. nov., sp. nov., and Pararhodobacter aggregans gen. nov., sp. nov., non-phototrophic Rhodobacteraceae from the biofilter of a marine aquaculture.</title>
        <authorList>
            <person name="Foesel B.U."/>
            <person name="Drake H.L."/>
            <person name="Schramm A."/>
        </authorList>
    </citation>
    <scope>NUCLEOTIDE SEQUENCE [LARGE SCALE GENOMIC DNA]</scope>
    <source>
        <strain evidence="3 4">D1-19</strain>
    </source>
</reference>
<dbReference type="Pfam" id="PF01575">
    <property type="entry name" value="MaoC_dehydratas"/>
    <property type="match status" value="1"/>
</dbReference>
<dbReference type="InterPro" id="IPR050965">
    <property type="entry name" value="UPF0336/Enoyl-CoA_hydratase"/>
</dbReference>
<dbReference type="PRINTS" id="PR01483">
    <property type="entry name" value="FASYNTHASE"/>
</dbReference>
<dbReference type="PANTHER" id="PTHR43437:SF3">
    <property type="entry name" value="HYDROXYACYL-THIOESTER DEHYDRATASE TYPE 2, MITOCHONDRIAL"/>
    <property type="match status" value="1"/>
</dbReference>
<dbReference type="AlphaFoldDB" id="A0A2T7UTI4"/>
<dbReference type="InterPro" id="IPR002539">
    <property type="entry name" value="MaoC-like_dom"/>
</dbReference>
<dbReference type="InterPro" id="IPR003965">
    <property type="entry name" value="Fatty_acid_synthase"/>
</dbReference>
<protein>
    <submittedName>
        <fullName evidence="3">Hydratase</fullName>
    </submittedName>
</protein>
<name>A0A2T7UTI4_9RHOB</name>
<evidence type="ECO:0000313" key="3">
    <source>
        <dbReference type="EMBL" id="PVE48037.1"/>
    </source>
</evidence>
<dbReference type="InterPro" id="IPR029069">
    <property type="entry name" value="HotDog_dom_sf"/>
</dbReference>
<feature type="region of interest" description="Disordered" evidence="1">
    <location>
        <begin position="1"/>
        <end position="39"/>
    </location>
</feature>
<dbReference type="EMBL" id="QDDR01000003">
    <property type="protein sequence ID" value="PVE48037.1"/>
    <property type="molecule type" value="Genomic_DNA"/>
</dbReference>
<evidence type="ECO:0000313" key="4">
    <source>
        <dbReference type="Proteomes" id="UP000244810"/>
    </source>
</evidence>
<dbReference type="GO" id="GO:0019171">
    <property type="term" value="F:(3R)-hydroxyacyl-[acyl-carrier-protein] dehydratase activity"/>
    <property type="evidence" value="ECO:0007669"/>
    <property type="project" value="TreeGrafter"/>
</dbReference>
<dbReference type="Gene3D" id="3.10.129.10">
    <property type="entry name" value="Hotdog Thioesterase"/>
    <property type="match status" value="1"/>
</dbReference>
<dbReference type="GO" id="GO:0004312">
    <property type="term" value="F:fatty acid synthase activity"/>
    <property type="evidence" value="ECO:0007669"/>
    <property type="project" value="InterPro"/>
</dbReference>
<feature type="domain" description="MaoC-like" evidence="2">
    <location>
        <begin position="34"/>
        <end position="127"/>
    </location>
</feature>
<comment type="caution">
    <text evidence="3">The sequence shown here is derived from an EMBL/GenBank/DDBJ whole genome shotgun (WGS) entry which is preliminary data.</text>
</comment>
<dbReference type="GO" id="GO:0006633">
    <property type="term" value="P:fatty acid biosynthetic process"/>
    <property type="evidence" value="ECO:0007669"/>
    <property type="project" value="InterPro"/>
</dbReference>
<evidence type="ECO:0000256" key="1">
    <source>
        <dbReference type="SAM" id="MobiDB-lite"/>
    </source>
</evidence>
<dbReference type="PANTHER" id="PTHR43437">
    <property type="entry name" value="HYDROXYACYL-THIOESTER DEHYDRATASE TYPE 2, MITOCHONDRIAL-RELATED"/>
    <property type="match status" value="1"/>
</dbReference>
<proteinExistence type="predicted"/>
<dbReference type="Proteomes" id="UP000244810">
    <property type="component" value="Unassembled WGS sequence"/>
</dbReference>
<sequence>MAAREAGGLQAAEVLPRGRGFPPHRRREGPQTRVEETSVTETLWTPTQADFDAFARVSGDDNPIHVDPAFSARTRFGRTVSHGMLIYSRLWAMVRAAHPGRGQVFQDMMFPNPAYAGETLVLSVEGAGPELAVSARRQADGAVCFQGKAVLA</sequence>
<dbReference type="OrthoDB" id="4235906at2"/>
<gene>
    <name evidence="3" type="ORF">DDE23_07815</name>
</gene>
<organism evidence="3 4">
    <name type="scientific">Pararhodobacter aggregans</name>
    <dbReference type="NCBI Taxonomy" id="404875"/>
    <lineage>
        <taxon>Bacteria</taxon>
        <taxon>Pseudomonadati</taxon>
        <taxon>Pseudomonadota</taxon>
        <taxon>Alphaproteobacteria</taxon>
        <taxon>Rhodobacterales</taxon>
        <taxon>Paracoccaceae</taxon>
        <taxon>Pararhodobacter</taxon>
    </lineage>
</organism>
<dbReference type="SUPFAM" id="SSF54637">
    <property type="entry name" value="Thioesterase/thiol ester dehydrase-isomerase"/>
    <property type="match status" value="1"/>
</dbReference>
<evidence type="ECO:0000259" key="2">
    <source>
        <dbReference type="Pfam" id="PF01575"/>
    </source>
</evidence>